<name>A0AAW9NQF0_9BACL</name>
<dbReference type="EMBL" id="JARSFG010000003">
    <property type="protein sequence ID" value="MEC1177519.1"/>
    <property type="molecule type" value="Genomic_DNA"/>
</dbReference>
<dbReference type="RefSeq" id="WP_107841298.1">
    <property type="nucleotide sequence ID" value="NZ_JARSFG010000003.1"/>
</dbReference>
<evidence type="ECO:0000313" key="1">
    <source>
        <dbReference type="EMBL" id="MEC1177519.1"/>
    </source>
</evidence>
<sequence length="63" mass="7313">MDRQAVKHYEQVLKSTIMQMQLNGASPSLHEQVEQLIASDRTDELEIQLAYNHVVRELVGEEY</sequence>
<accession>A0AAW9NQF0</accession>
<dbReference type="Proteomes" id="UP001344888">
    <property type="component" value="Unassembled WGS sequence"/>
</dbReference>
<evidence type="ECO:0000313" key="2">
    <source>
        <dbReference type="Proteomes" id="UP001344888"/>
    </source>
</evidence>
<protein>
    <submittedName>
        <fullName evidence="1">Uncharacterized protein</fullName>
    </submittedName>
</protein>
<organism evidence="1 2">
    <name type="scientific">Metasolibacillus meyeri</name>
    <dbReference type="NCBI Taxonomy" id="1071052"/>
    <lineage>
        <taxon>Bacteria</taxon>
        <taxon>Bacillati</taxon>
        <taxon>Bacillota</taxon>
        <taxon>Bacilli</taxon>
        <taxon>Bacillales</taxon>
        <taxon>Caryophanaceae</taxon>
        <taxon>Metasolibacillus</taxon>
    </lineage>
</organism>
<keyword evidence="2" id="KW-1185">Reference proteome</keyword>
<reference evidence="1 2" key="1">
    <citation type="submission" date="2023-03" db="EMBL/GenBank/DDBJ databases">
        <title>Bacillus Genome Sequencing.</title>
        <authorList>
            <person name="Dunlap C."/>
        </authorList>
    </citation>
    <scope>NUCLEOTIDE SEQUENCE [LARGE SCALE GENOMIC DNA]</scope>
    <source>
        <strain evidence="1 2">B-59205</strain>
    </source>
</reference>
<gene>
    <name evidence="1" type="ORF">P9B03_03400</name>
</gene>
<dbReference type="AlphaFoldDB" id="A0AAW9NQF0"/>
<comment type="caution">
    <text evidence="1">The sequence shown here is derived from an EMBL/GenBank/DDBJ whole genome shotgun (WGS) entry which is preliminary data.</text>
</comment>
<proteinExistence type="predicted"/>